<feature type="transmembrane region" description="Helical" evidence="1">
    <location>
        <begin position="12"/>
        <end position="32"/>
    </location>
</feature>
<evidence type="ECO:0000256" key="1">
    <source>
        <dbReference type="SAM" id="Phobius"/>
    </source>
</evidence>
<reference evidence="2 3" key="1">
    <citation type="journal article" date="2020" name="ISME J.">
        <title>Comparative genomics reveals insights into cyanobacterial evolution and habitat adaptation.</title>
        <authorList>
            <person name="Chen M.Y."/>
            <person name="Teng W.K."/>
            <person name="Zhao L."/>
            <person name="Hu C.X."/>
            <person name="Zhou Y.K."/>
            <person name="Han B.P."/>
            <person name="Song L.R."/>
            <person name="Shu W.S."/>
        </authorList>
    </citation>
    <scope>NUCLEOTIDE SEQUENCE [LARGE SCALE GENOMIC DNA]</scope>
    <source>
        <strain evidence="2 3">FACHB-130</strain>
    </source>
</reference>
<dbReference type="EMBL" id="JACJTB010000022">
    <property type="protein sequence ID" value="MBD2596041.1"/>
    <property type="molecule type" value="Genomic_DNA"/>
</dbReference>
<sequence>MKKIEIVTRFANYKVLLAIVGVVASCLSFTVWKWNKEQHQNYIVEKEQACQQRLNLAEQYVQSDRLLKAAYYASKTQGKLNIKLDKPGITTQFKSNKEYILIYDKPVSLVPDKPRYEGRFFERLAKQPEKYPPEPLIVTSKKLLGNKVEVISACSPQPFTVSLENLYETTQPIEVSPYLPPYSSF</sequence>
<dbReference type="RefSeq" id="WP_190968803.1">
    <property type="nucleotide sequence ID" value="NZ_JACJTB010000022.1"/>
</dbReference>
<keyword evidence="3" id="KW-1185">Reference proteome</keyword>
<gene>
    <name evidence="2" type="ORF">H6G74_17160</name>
</gene>
<dbReference type="PROSITE" id="PS51257">
    <property type="entry name" value="PROKAR_LIPOPROTEIN"/>
    <property type="match status" value="1"/>
</dbReference>
<protein>
    <submittedName>
        <fullName evidence="2">Uncharacterized protein</fullName>
    </submittedName>
</protein>
<dbReference type="Proteomes" id="UP000603457">
    <property type="component" value="Unassembled WGS sequence"/>
</dbReference>
<accession>A0ABR8FX80</accession>
<keyword evidence="1" id="KW-1133">Transmembrane helix</keyword>
<name>A0ABR8FX80_9NOSO</name>
<keyword evidence="1" id="KW-0812">Transmembrane</keyword>
<evidence type="ECO:0000313" key="3">
    <source>
        <dbReference type="Proteomes" id="UP000603457"/>
    </source>
</evidence>
<organism evidence="2 3">
    <name type="scientific">Nostoc spongiaeforme FACHB-130</name>
    <dbReference type="NCBI Taxonomy" id="1357510"/>
    <lineage>
        <taxon>Bacteria</taxon>
        <taxon>Bacillati</taxon>
        <taxon>Cyanobacteriota</taxon>
        <taxon>Cyanophyceae</taxon>
        <taxon>Nostocales</taxon>
        <taxon>Nostocaceae</taxon>
        <taxon>Nostoc</taxon>
    </lineage>
</organism>
<evidence type="ECO:0000313" key="2">
    <source>
        <dbReference type="EMBL" id="MBD2596041.1"/>
    </source>
</evidence>
<proteinExistence type="predicted"/>
<comment type="caution">
    <text evidence="2">The sequence shown here is derived from an EMBL/GenBank/DDBJ whole genome shotgun (WGS) entry which is preliminary data.</text>
</comment>
<keyword evidence="1" id="KW-0472">Membrane</keyword>